<evidence type="ECO:0008006" key="2">
    <source>
        <dbReference type="Google" id="ProtNLM"/>
    </source>
</evidence>
<sequence length="336" mass="36879">MEFDGKYFYVLEKDKLCVYKPSGKTPELVTTVFISPGDGGLLVTKDAIYLSGGQNLFVFDKADRKKDSHFDAVLTAPAPPKGVSVPHAYNQIFGNNFLQIGNRIVFYGQIVDISDPLAPKLSAPFGNPFNGSHADKKTIALTEAGKVTFYDVSKFPECIVLGTYTPPKEVKGAVTDVKTVGNIAVVIHGNMLETVDISDPTAPKLMESFEIDNACMMVSCGNFIYIPTMPSAKKKSVFIYDVTNRKLHEKEGLLKSGCTAMTISGKQLFMTDASDVRQFDLSDPLNPKETSVYNYDIPGTPIDQTNDFSALAVYDGVLYARKYSRVTLWKIQNGGK</sequence>
<name>A0A645DY66_9ZZZZ</name>
<accession>A0A645DY66</accession>
<dbReference type="AlphaFoldDB" id="A0A645DY66"/>
<evidence type="ECO:0000313" key="1">
    <source>
        <dbReference type="EMBL" id="MPM94286.1"/>
    </source>
</evidence>
<dbReference type="EMBL" id="VSSQ01040948">
    <property type="protein sequence ID" value="MPM94286.1"/>
    <property type="molecule type" value="Genomic_DNA"/>
</dbReference>
<dbReference type="Pfam" id="PF08309">
    <property type="entry name" value="LVIVD"/>
    <property type="match status" value="2"/>
</dbReference>
<comment type="caution">
    <text evidence="1">The sequence shown here is derived from an EMBL/GenBank/DDBJ whole genome shotgun (WGS) entry which is preliminary data.</text>
</comment>
<dbReference type="SUPFAM" id="SSF101908">
    <property type="entry name" value="Putative isomerase YbhE"/>
    <property type="match status" value="1"/>
</dbReference>
<protein>
    <recommendedName>
        <fullName evidence="2">LVIVD repeat protein</fullName>
    </recommendedName>
</protein>
<gene>
    <name evidence="1" type="ORF">SDC9_141432</name>
</gene>
<organism evidence="1">
    <name type="scientific">bioreactor metagenome</name>
    <dbReference type="NCBI Taxonomy" id="1076179"/>
    <lineage>
        <taxon>unclassified sequences</taxon>
        <taxon>metagenomes</taxon>
        <taxon>ecological metagenomes</taxon>
    </lineage>
</organism>
<reference evidence="1" key="1">
    <citation type="submission" date="2019-08" db="EMBL/GenBank/DDBJ databases">
        <authorList>
            <person name="Kucharzyk K."/>
            <person name="Murdoch R.W."/>
            <person name="Higgins S."/>
            <person name="Loffler F."/>
        </authorList>
    </citation>
    <scope>NUCLEOTIDE SEQUENCE</scope>
</reference>
<proteinExistence type="predicted"/>
<dbReference type="InterPro" id="IPR013211">
    <property type="entry name" value="LVIVD"/>
</dbReference>